<dbReference type="InterPro" id="IPR022742">
    <property type="entry name" value="Hydrolase_4"/>
</dbReference>
<evidence type="ECO:0000256" key="2">
    <source>
        <dbReference type="PIRSR" id="PIRSR017388-2"/>
    </source>
</evidence>
<name>F0T1P7_SYNGF</name>
<feature type="active site" description="Nucleophile" evidence="1">
    <location>
        <position position="94"/>
    </location>
</feature>
<evidence type="ECO:0000256" key="1">
    <source>
        <dbReference type="PIRSR" id="PIRSR017388-1"/>
    </source>
</evidence>
<dbReference type="STRING" id="645991.Sgly_3207"/>
<dbReference type="MEROPS" id="S09.946"/>
<evidence type="ECO:0000259" key="3">
    <source>
        <dbReference type="Pfam" id="PF12146"/>
    </source>
</evidence>
<sequence length="253" mass="28120">MLTKEELIQPFILGEGRAGVVLIHGFTACPIDMRPLGEYLAGKGYTVHAPLLAGHGATPQELSMTKWEDWRLSAQEAVVALRRRCSKVLAIGHSMGGLIALSLAASGEIEGVASINAPIIYGERELYSVERLLPKIQYLDKPNKENEIHINKEGIPHFSYTQVPIKCLVSLTKAITPVQKSLAQVKCPSLIIQGLEDKTVNPRSGRIIEKSITKAKKEVIYWQQEDHYIVLSTAREELGMKIDSFFEKYGLKQ</sequence>
<gene>
    <name evidence="4" type="ordered locus">Sgly_3207</name>
</gene>
<feature type="domain" description="Serine aminopeptidase S33" evidence="3">
    <location>
        <begin position="16"/>
        <end position="229"/>
    </location>
</feature>
<feature type="binding site" evidence="2">
    <location>
        <position position="26"/>
    </location>
    <ligand>
        <name>substrate</name>
    </ligand>
</feature>
<dbReference type="PIRSF" id="PIRSF017388">
    <property type="entry name" value="Esterase_lipase"/>
    <property type="match status" value="1"/>
</dbReference>
<dbReference type="InterPro" id="IPR012354">
    <property type="entry name" value="Esterase_lipase"/>
</dbReference>
<dbReference type="Proteomes" id="UP000007488">
    <property type="component" value="Chromosome"/>
</dbReference>
<evidence type="ECO:0000313" key="4">
    <source>
        <dbReference type="EMBL" id="ADY57471.1"/>
    </source>
</evidence>
<dbReference type="RefSeq" id="WP_013626196.1">
    <property type="nucleotide sequence ID" value="NC_015172.1"/>
</dbReference>
<dbReference type="KEGG" id="sgy:Sgly_3207"/>
<proteinExistence type="predicted"/>
<dbReference type="InterPro" id="IPR050266">
    <property type="entry name" value="AB_hydrolase_sf"/>
</dbReference>
<dbReference type="Pfam" id="PF12146">
    <property type="entry name" value="Hydrolase_4"/>
    <property type="match status" value="1"/>
</dbReference>
<feature type="binding site" evidence="2">
    <location>
        <position position="95"/>
    </location>
    <ligand>
        <name>substrate</name>
    </ligand>
</feature>
<dbReference type="AlphaFoldDB" id="F0T1P7"/>
<dbReference type="eggNOG" id="COG1647">
    <property type="taxonomic scope" value="Bacteria"/>
</dbReference>
<keyword evidence="5" id="KW-1185">Reference proteome</keyword>
<organism evidence="4 5">
    <name type="scientific">Syntrophobotulus glycolicus (strain DSM 8271 / FlGlyR)</name>
    <dbReference type="NCBI Taxonomy" id="645991"/>
    <lineage>
        <taxon>Bacteria</taxon>
        <taxon>Bacillati</taxon>
        <taxon>Bacillota</taxon>
        <taxon>Clostridia</taxon>
        <taxon>Eubacteriales</taxon>
        <taxon>Desulfitobacteriaceae</taxon>
        <taxon>Syntrophobotulus</taxon>
    </lineage>
</organism>
<dbReference type="InterPro" id="IPR029058">
    <property type="entry name" value="AB_hydrolase_fold"/>
</dbReference>
<dbReference type="HOGENOM" id="CLU_076594_0_0_9"/>
<dbReference type="Gene3D" id="3.40.50.1820">
    <property type="entry name" value="alpha/beta hydrolase"/>
    <property type="match status" value="1"/>
</dbReference>
<dbReference type="EMBL" id="CP002547">
    <property type="protein sequence ID" value="ADY57471.1"/>
    <property type="molecule type" value="Genomic_DNA"/>
</dbReference>
<dbReference type="SUPFAM" id="SSF53474">
    <property type="entry name" value="alpha/beta-Hydrolases"/>
    <property type="match status" value="1"/>
</dbReference>
<reference evidence="5" key="2">
    <citation type="submission" date="2011-02" db="EMBL/GenBank/DDBJ databases">
        <title>The complete genome of Syntrophobotulus glycolicus DSM 8271.</title>
        <authorList>
            <person name="Lucas S."/>
            <person name="Copeland A."/>
            <person name="Lapidus A."/>
            <person name="Bruce D."/>
            <person name="Goodwin L."/>
            <person name="Pitluck S."/>
            <person name="Kyrpides N."/>
            <person name="Mavromatis K."/>
            <person name="Pagani I."/>
            <person name="Ivanova N."/>
            <person name="Mikhailova N."/>
            <person name="Chertkov O."/>
            <person name="Held B."/>
            <person name="Detter J.C."/>
            <person name="Tapia R."/>
            <person name="Han C."/>
            <person name="Land M."/>
            <person name="Hauser L."/>
            <person name="Markowitz V."/>
            <person name="Cheng J.-F."/>
            <person name="Hugenholtz P."/>
            <person name="Woyke T."/>
            <person name="Wu D."/>
            <person name="Spring S."/>
            <person name="Schroeder M."/>
            <person name="Brambilla E."/>
            <person name="Klenk H.-P."/>
            <person name="Eisen J.A."/>
        </authorList>
    </citation>
    <scope>NUCLEOTIDE SEQUENCE [LARGE SCALE GENOMIC DNA]</scope>
    <source>
        <strain evidence="5">DSM 8271 / FlGlyR</strain>
    </source>
</reference>
<dbReference type="GO" id="GO:0052689">
    <property type="term" value="F:carboxylic ester hydrolase activity"/>
    <property type="evidence" value="ECO:0007669"/>
    <property type="project" value="InterPro"/>
</dbReference>
<evidence type="ECO:0000313" key="5">
    <source>
        <dbReference type="Proteomes" id="UP000007488"/>
    </source>
</evidence>
<dbReference type="ESTHER" id="syngf-f0t1p7">
    <property type="family name" value="CarbLipBact_2"/>
</dbReference>
<dbReference type="PANTHER" id="PTHR43798">
    <property type="entry name" value="MONOACYLGLYCEROL LIPASE"/>
    <property type="match status" value="1"/>
</dbReference>
<dbReference type="PROSITE" id="PS51257">
    <property type="entry name" value="PROKAR_LIPOPROTEIN"/>
    <property type="match status" value="1"/>
</dbReference>
<accession>F0T1P7</accession>
<reference evidence="4 5" key="1">
    <citation type="journal article" date="2011" name="Stand. Genomic Sci.">
        <title>Complete genome sequence of Syntrophobotulus glycolicus type strain (FlGlyR).</title>
        <authorList>
            <person name="Han C."/>
            <person name="Mwirichia R."/>
            <person name="Chertkov O."/>
            <person name="Held B."/>
            <person name="Lapidus A."/>
            <person name="Nolan M."/>
            <person name="Lucas S."/>
            <person name="Hammon N."/>
            <person name="Deshpande S."/>
            <person name="Cheng J.F."/>
            <person name="Tapia R."/>
            <person name="Goodwin L."/>
            <person name="Pitluck S."/>
            <person name="Huntemann M."/>
            <person name="Liolios K."/>
            <person name="Ivanova N."/>
            <person name="Pagani I."/>
            <person name="Mavromatis K."/>
            <person name="Ovchinikova G."/>
            <person name="Pati A."/>
            <person name="Chen A."/>
            <person name="Palaniappan K."/>
            <person name="Land M."/>
            <person name="Hauser L."/>
            <person name="Brambilla E.M."/>
            <person name="Rohde M."/>
            <person name="Spring S."/>
            <person name="Sikorski J."/>
            <person name="Goker M."/>
            <person name="Woyke T."/>
            <person name="Bristow J."/>
            <person name="Eisen J.A."/>
            <person name="Markowitz V."/>
            <person name="Hugenholtz P."/>
            <person name="Kyrpides N.C."/>
            <person name="Klenk H.P."/>
            <person name="Detter J.C."/>
        </authorList>
    </citation>
    <scope>NUCLEOTIDE SEQUENCE [LARGE SCALE GENOMIC DNA]</scope>
    <source>
        <strain evidence="5">DSM 8271 / FlGlyR</strain>
    </source>
</reference>
<protein>
    <submittedName>
        <fullName evidence="4">Esterase/lipase</fullName>
    </submittedName>
</protein>
<feature type="active site" description="Charge relay system" evidence="1">
    <location>
        <position position="197"/>
    </location>
</feature>
<feature type="active site" description="Charge relay system" evidence="1">
    <location>
        <position position="227"/>
    </location>
</feature>
<dbReference type="OrthoDB" id="9786110at2"/>